<evidence type="ECO:0000259" key="8">
    <source>
        <dbReference type="PROSITE" id="PS51007"/>
    </source>
</evidence>
<keyword evidence="2 6" id="KW-0349">Heme</keyword>
<dbReference type="EMBL" id="CP071793">
    <property type="protein sequence ID" value="QTD48496.1"/>
    <property type="molecule type" value="Genomic_DNA"/>
</dbReference>
<dbReference type="KEGG" id="scor:J3U87_23195"/>
<evidence type="ECO:0000256" key="1">
    <source>
        <dbReference type="ARBA" id="ARBA00022448"/>
    </source>
</evidence>
<feature type="chain" id="PRO_5035262145" evidence="7">
    <location>
        <begin position="49"/>
        <end position="557"/>
    </location>
</feature>
<dbReference type="GO" id="GO:0009055">
    <property type="term" value="F:electron transfer activity"/>
    <property type="evidence" value="ECO:0007669"/>
    <property type="project" value="InterPro"/>
</dbReference>
<dbReference type="PROSITE" id="PS51007">
    <property type="entry name" value="CYTC"/>
    <property type="match status" value="2"/>
</dbReference>
<keyword evidence="3 6" id="KW-0479">Metal-binding</keyword>
<feature type="domain" description="Cytochrome c" evidence="8">
    <location>
        <begin position="169"/>
        <end position="265"/>
    </location>
</feature>
<dbReference type="Pfam" id="PF13442">
    <property type="entry name" value="Cytochrome_CBB3"/>
    <property type="match status" value="1"/>
</dbReference>
<evidence type="ECO:0000256" key="4">
    <source>
        <dbReference type="ARBA" id="ARBA00022982"/>
    </source>
</evidence>
<dbReference type="InterPro" id="IPR009056">
    <property type="entry name" value="Cyt_c-like_dom"/>
</dbReference>
<keyword evidence="1" id="KW-0813">Transport</keyword>
<keyword evidence="7" id="KW-0732">Signal</keyword>
<organism evidence="9 10">
    <name type="scientific">Sulfidibacter corallicola</name>
    <dbReference type="NCBI Taxonomy" id="2818388"/>
    <lineage>
        <taxon>Bacteria</taxon>
        <taxon>Pseudomonadati</taxon>
        <taxon>Acidobacteriota</taxon>
        <taxon>Holophagae</taxon>
        <taxon>Acanthopleuribacterales</taxon>
        <taxon>Acanthopleuribacteraceae</taxon>
        <taxon>Sulfidibacter</taxon>
    </lineage>
</organism>
<dbReference type="AlphaFoldDB" id="A0A8A4TEW6"/>
<dbReference type="PANTHER" id="PTHR33751">
    <property type="entry name" value="CBB3-TYPE CYTOCHROME C OXIDASE SUBUNIT FIXP"/>
    <property type="match status" value="1"/>
</dbReference>
<reference evidence="9" key="1">
    <citation type="submission" date="2021-03" db="EMBL/GenBank/DDBJ databases">
        <title>Acanthopleuribacteraceae sp. M133.</title>
        <authorList>
            <person name="Wang G."/>
        </authorList>
    </citation>
    <scope>NUCLEOTIDE SEQUENCE</scope>
    <source>
        <strain evidence="9">M133</strain>
    </source>
</reference>
<keyword evidence="5 6" id="KW-0408">Iron</keyword>
<dbReference type="SUPFAM" id="SSF46626">
    <property type="entry name" value="Cytochrome c"/>
    <property type="match status" value="2"/>
</dbReference>
<sequence length="557" mass="61264">MNGPTRVRPFVSSAQAGKARRGPFRSICRLSCALILLLVSGWTSSLFAADGKVVYDKYCTQCHGDQGDGRGYAADFVIPKPRDFTTGVFKFRSTGSEYLPTREDLVRVVRDGIPGTSMPAFSHIGQAEIDAVVDYLPSFYQDRLERDKEDGFWPPKVIEMGAPPKVTDALIAEGMQVYLSSGCGDCHGHDGRADGPSAPGLEDDLGDPIKAANLAQSWRFRSGNSLSDIYKAFTTGISGTPMASFADSLKPDQRWALAAYVQSLSTLAEPEPSSILIAGRVEGDLPESLDDPRWADAQTAYFPLTAQVMWEPININPTVLGVHVRGLHNDSELTLLLEWDDPSYSLATEEEEESEEDDFFDDEEETVVALDDGFAIQFPAGEVQSNQRPYFVMGESASPANLWRWRNHDGIARSDEKSPREGDWQNYFVAYEGSPLLANQLAKGREQTSEITESGLSGTIRYRNGTYTLLISRDLKTTSGDVMLDVGTFIPIAFWAWDGHNEEEGAKGSLSAWYYLQLEEPPDSSVYLKSAGAALLLVVLQFMAMISARKKHRGGLS</sequence>
<evidence type="ECO:0000256" key="5">
    <source>
        <dbReference type="ARBA" id="ARBA00023004"/>
    </source>
</evidence>
<dbReference type="InterPro" id="IPR036909">
    <property type="entry name" value="Cyt_c-like_dom_sf"/>
</dbReference>
<evidence type="ECO:0000313" key="9">
    <source>
        <dbReference type="EMBL" id="QTD48496.1"/>
    </source>
</evidence>
<dbReference type="Gene3D" id="1.10.760.10">
    <property type="entry name" value="Cytochrome c-like domain"/>
    <property type="match status" value="2"/>
</dbReference>
<evidence type="ECO:0000256" key="6">
    <source>
        <dbReference type="PROSITE-ProRule" id="PRU00433"/>
    </source>
</evidence>
<keyword evidence="10" id="KW-1185">Reference proteome</keyword>
<accession>A0A8A4TEW6</accession>
<name>A0A8A4TEW6_SULCO</name>
<dbReference type="RefSeq" id="WP_237378150.1">
    <property type="nucleotide sequence ID" value="NZ_CP071793.1"/>
</dbReference>
<dbReference type="Pfam" id="PF09459">
    <property type="entry name" value="EB_dh"/>
    <property type="match status" value="1"/>
</dbReference>
<dbReference type="InterPro" id="IPR019020">
    <property type="entry name" value="Cyt-c552/DMSO_Rdtase_haem-bd"/>
</dbReference>
<dbReference type="Pfam" id="PF00034">
    <property type="entry name" value="Cytochrom_C"/>
    <property type="match status" value="1"/>
</dbReference>
<dbReference type="GO" id="GO:0020037">
    <property type="term" value="F:heme binding"/>
    <property type="evidence" value="ECO:0007669"/>
    <property type="project" value="InterPro"/>
</dbReference>
<evidence type="ECO:0000313" key="10">
    <source>
        <dbReference type="Proteomes" id="UP000663929"/>
    </source>
</evidence>
<dbReference type="InterPro" id="IPR050597">
    <property type="entry name" value="Cytochrome_c_Oxidase_Subunit"/>
</dbReference>
<evidence type="ECO:0000256" key="3">
    <source>
        <dbReference type="ARBA" id="ARBA00022723"/>
    </source>
</evidence>
<evidence type="ECO:0000256" key="2">
    <source>
        <dbReference type="ARBA" id="ARBA00022617"/>
    </source>
</evidence>
<feature type="signal peptide" evidence="7">
    <location>
        <begin position="1"/>
        <end position="48"/>
    </location>
</feature>
<dbReference type="Gene3D" id="2.60.40.1190">
    <property type="match status" value="1"/>
</dbReference>
<dbReference type="Proteomes" id="UP000663929">
    <property type="component" value="Chromosome"/>
</dbReference>
<evidence type="ECO:0000256" key="7">
    <source>
        <dbReference type="SAM" id="SignalP"/>
    </source>
</evidence>
<dbReference type="GO" id="GO:0046872">
    <property type="term" value="F:metal ion binding"/>
    <property type="evidence" value="ECO:0007669"/>
    <property type="project" value="UniProtKB-KW"/>
</dbReference>
<keyword evidence="4" id="KW-0249">Electron transport</keyword>
<proteinExistence type="predicted"/>
<protein>
    <submittedName>
        <fullName evidence="9">C-type cytochrome</fullName>
    </submittedName>
</protein>
<feature type="domain" description="Cytochrome c" evidence="8">
    <location>
        <begin position="46"/>
        <end position="140"/>
    </location>
</feature>
<dbReference type="PANTHER" id="PTHR33751:SF13">
    <property type="entry name" value="CYTOCHROME BC1 COMPLEX CYTOCHROME C SUBUNIT"/>
    <property type="match status" value="1"/>
</dbReference>
<gene>
    <name evidence="9" type="ORF">J3U87_23195</name>
</gene>